<feature type="transmembrane region" description="Helical" evidence="7">
    <location>
        <begin position="197"/>
        <end position="219"/>
    </location>
</feature>
<dbReference type="NCBIfam" id="TIGR00797">
    <property type="entry name" value="matE"/>
    <property type="match status" value="1"/>
</dbReference>
<evidence type="ECO:0000256" key="4">
    <source>
        <dbReference type="ARBA" id="ARBA00022692"/>
    </source>
</evidence>
<evidence type="ECO:0000256" key="2">
    <source>
        <dbReference type="ARBA" id="ARBA00022448"/>
    </source>
</evidence>
<keyword evidence="2" id="KW-0813">Transport</keyword>
<evidence type="ECO:0000256" key="1">
    <source>
        <dbReference type="ARBA" id="ARBA00004651"/>
    </source>
</evidence>
<keyword evidence="6 7" id="KW-0472">Membrane</keyword>
<accession>A0A9D1KET1</accession>
<dbReference type="Pfam" id="PF01554">
    <property type="entry name" value="MatE"/>
    <property type="match status" value="2"/>
</dbReference>
<dbReference type="EMBL" id="DVKS01000058">
    <property type="protein sequence ID" value="HIT41169.1"/>
    <property type="molecule type" value="Genomic_DNA"/>
</dbReference>
<keyword evidence="4 7" id="KW-0812">Transmembrane</keyword>
<proteinExistence type="predicted"/>
<dbReference type="Proteomes" id="UP000886860">
    <property type="component" value="Unassembled WGS sequence"/>
</dbReference>
<dbReference type="PANTHER" id="PTHR43549">
    <property type="entry name" value="MULTIDRUG RESISTANCE PROTEIN YPNP-RELATED"/>
    <property type="match status" value="1"/>
</dbReference>
<dbReference type="GO" id="GO:0005886">
    <property type="term" value="C:plasma membrane"/>
    <property type="evidence" value="ECO:0007669"/>
    <property type="project" value="UniProtKB-SubCell"/>
</dbReference>
<feature type="transmembrane region" description="Helical" evidence="7">
    <location>
        <begin position="356"/>
        <end position="378"/>
    </location>
</feature>
<dbReference type="PIRSF" id="PIRSF006603">
    <property type="entry name" value="DinF"/>
    <property type="match status" value="1"/>
</dbReference>
<feature type="transmembrane region" description="Helical" evidence="7">
    <location>
        <begin position="173"/>
        <end position="191"/>
    </location>
</feature>
<evidence type="ECO:0000313" key="9">
    <source>
        <dbReference type="Proteomes" id="UP000886860"/>
    </source>
</evidence>
<feature type="transmembrane region" description="Helical" evidence="7">
    <location>
        <begin position="12"/>
        <end position="35"/>
    </location>
</feature>
<evidence type="ECO:0000256" key="3">
    <source>
        <dbReference type="ARBA" id="ARBA00022475"/>
    </source>
</evidence>
<feature type="transmembrane region" description="Helical" evidence="7">
    <location>
        <begin position="141"/>
        <end position="161"/>
    </location>
</feature>
<evidence type="ECO:0000256" key="6">
    <source>
        <dbReference type="ARBA" id="ARBA00023136"/>
    </source>
</evidence>
<dbReference type="GO" id="GO:0042910">
    <property type="term" value="F:xenobiotic transmembrane transporter activity"/>
    <property type="evidence" value="ECO:0007669"/>
    <property type="project" value="InterPro"/>
</dbReference>
<evidence type="ECO:0000313" key="8">
    <source>
        <dbReference type="EMBL" id="HIT41169.1"/>
    </source>
</evidence>
<dbReference type="InterPro" id="IPR002528">
    <property type="entry name" value="MATE_fam"/>
</dbReference>
<feature type="transmembrane region" description="Helical" evidence="7">
    <location>
        <begin position="322"/>
        <end position="344"/>
    </location>
</feature>
<comment type="caution">
    <text evidence="8">The sequence shown here is derived from an EMBL/GenBank/DDBJ whole genome shotgun (WGS) entry which is preliminary data.</text>
</comment>
<protein>
    <submittedName>
        <fullName evidence="8">MATE family efflux transporter</fullName>
    </submittedName>
</protein>
<keyword evidence="3" id="KW-1003">Cell membrane</keyword>
<dbReference type="AlphaFoldDB" id="A0A9D1KET1"/>
<organism evidence="8 9">
    <name type="scientific">Candidatus Caccovicinus merdipullorum</name>
    <dbReference type="NCBI Taxonomy" id="2840724"/>
    <lineage>
        <taxon>Bacteria</taxon>
        <taxon>Bacillati</taxon>
        <taxon>Bacillota</taxon>
        <taxon>Clostridia</taxon>
        <taxon>Eubacteriales</taxon>
        <taxon>Candidatus Caccovicinus</taxon>
    </lineage>
</organism>
<dbReference type="InterPro" id="IPR048279">
    <property type="entry name" value="MdtK-like"/>
</dbReference>
<evidence type="ECO:0000256" key="5">
    <source>
        <dbReference type="ARBA" id="ARBA00022989"/>
    </source>
</evidence>
<dbReference type="PANTHER" id="PTHR43549:SF2">
    <property type="entry name" value="MULTIDRUG RESISTANCE PROTEIN NORM-RELATED"/>
    <property type="match status" value="1"/>
</dbReference>
<dbReference type="CDD" id="cd13138">
    <property type="entry name" value="MATE_yoeA_like"/>
    <property type="match status" value="1"/>
</dbReference>
<reference evidence="8" key="2">
    <citation type="journal article" date="2021" name="PeerJ">
        <title>Extensive microbial diversity within the chicken gut microbiome revealed by metagenomics and culture.</title>
        <authorList>
            <person name="Gilroy R."/>
            <person name="Ravi A."/>
            <person name="Getino M."/>
            <person name="Pursley I."/>
            <person name="Horton D.L."/>
            <person name="Alikhan N.F."/>
            <person name="Baker D."/>
            <person name="Gharbi K."/>
            <person name="Hall N."/>
            <person name="Watson M."/>
            <person name="Adriaenssens E.M."/>
            <person name="Foster-Nyarko E."/>
            <person name="Jarju S."/>
            <person name="Secka A."/>
            <person name="Antonio M."/>
            <person name="Oren A."/>
            <person name="Chaudhuri R.R."/>
            <person name="La Ragione R."/>
            <person name="Hildebrand F."/>
            <person name="Pallen M.J."/>
        </authorList>
    </citation>
    <scope>NUCLEOTIDE SEQUENCE</scope>
    <source>
        <strain evidence="8">CHK123-3438</strain>
    </source>
</reference>
<gene>
    <name evidence="8" type="ORF">IAB60_03540</name>
</gene>
<keyword evidence="5 7" id="KW-1133">Transmembrane helix</keyword>
<evidence type="ECO:0000256" key="7">
    <source>
        <dbReference type="SAM" id="Phobius"/>
    </source>
</evidence>
<reference evidence="8" key="1">
    <citation type="submission" date="2020-10" db="EMBL/GenBank/DDBJ databases">
        <authorList>
            <person name="Gilroy R."/>
        </authorList>
    </citation>
    <scope>NUCLEOTIDE SEQUENCE</scope>
    <source>
        <strain evidence="8">CHK123-3438</strain>
    </source>
</reference>
<feature type="transmembrane region" description="Helical" evidence="7">
    <location>
        <begin position="424"/>
        <end position="443"/>
    </location>
</feature>
<feature type="transmembrane region" description="Helical" evidence="7">
    <location>
        <begin position="67"/>
        <end position="87"/>
    </location>
</feature>
<dbReference type="InterPro" id="IPR052031">
    <property type="entry name" value="Membrane_Transporter-Flippase"/>
</dbReference>
<feature type="transmembrane region" description="Helical" evidence="7">
    <location>
        <begin position="99"/>
        <end position="121"/>
    </location>
</feature>
<name>A0A9D1KET1_9FIRM</name>
<feature type="transmembrane region" description="Helical" evidence="7">
    <location>
        <begin position="399"/>
        <end position="418"/>
    </location>
</feature>
<dbReference type="GO" id="GO:0015297">
    <property type="term" value="F:antiporter activity"/>
    <property type="evidence" value="ECO:0007669"/>
    <property type="project" value="InterPro"/>
</dbReference>
<sequence>MAKTLSEDRRRLILNGNLFHAVLLLAIPVMLNSFIQSMYNLTDTYWLGKIGTQYQAAITLVSPVQNILINFGSGITTAGAILIAQYLGARKDQEANKMANHICIFSLSFSLVCAAFCWCITPGVVRWLGAEGELYDYGISYLRIVVLDLPFLFMINLFTSVKQAQGDTLKPMLLNLLGVILNMIMDPLFLMTFNMGIAGAAIATMAAKIPGAVIAAAALTRKRELVRLDFKGFRLEKDKISSIVRIGLPTAIGGSTMQLGFLLMTRNVQAYGMTATTAYGIGNKINSIITLPANGIGSALSTIVGQNYGAGNIPRVKRSYHIALTMGAVFLFVFGMILSRQFVAEPMVRFFTSDEAVVPLAAEFLSLMAFFCWSNAFYNVTQGLFQGSGHTMVTMAVDAARIWGFRFLTLWFCSSVLHMGVESIWYSVVVSNGISALILYLLYWTKIWEKRTIHLERREAVSQKQIRRQASRC</sequence>
<comment type="subcellular location">
    <subcellularLocation>
        <location evidence="1">Cell membrane</location>
        <topology evidence="1">Multi-pass membrane protein</topology>
    </subcellularLocation>
</comment>